<keyword evidence="2" id="KW-0433">Leucine-rich repeat</keyword>
<name>A0ABQ9EJN4_TEGGR</name>
<protein>
    <recommendedName>
        <fullName evidence="8">G-protein coupled receptors family 1 profile domain-containing protein</fullName>
    </recommendedName>
</protein>
<dbReference type="EMBL" id="JARBDR010000903">
    <property type="protein sequence ID" value="KAJ8304621.1"/>
    <property type="molecule type" value="Genomic_DNA"/>
</dbReference>
<dbReference type="PROSITE" id="PS50262">
    <property type="entry name" value="G_PROTEIN_RECEP_F1_2"/>
    <property type="match status" value="1"/>
</dbReference>
<dbReference type="PANTHER" id="PTHR24372">
    <property type="entry name" value="GLYCOPROTEIN HORMONE RECEPTOR"/>
    <property type="match status" value="1"/>
</dbReference>
<evidence type="ECO:0000256" key="2">
    <source>
        <dbReference type="ARBA" id="ARBA00022614"/>
    </source>
</evidence>
<keyword evidence="4" id="KW-0677">Repeat</keyword>
<reference evidence="9 10" key="1">
    <citation type="submission" date="2022-12" db="EMBL/GenBank/DDBJ databases">
        <title>Chromosome-level genome of Tegillarca granosa.</title>
        <authorList>
            <person name="Kim J."/>
        </authorList>
    </citation>
    <scope>NUCLEOTIDE SEQUENCE [LARGE SCALE GENOMIC DNA]</scope>
    <source>
        <strain evidence="9">Teg-2019</strain>
        <tissue evidence="9">Adductor muscle</tissue>
    </source>
</reference>
<evidence type="ECO:0000313" key="10">
    <source>
        <dbReference type="Proteomes" id="UP001217089"/>
    </source>
</evidence>
<evidence type="ECO:0000256" key="7">
    <source>
        <dbReference type="SAM" id="Phobius"/>
    </source>
</evidence>
<keyword evidence="3 7" id="KW-0812">Transmembrane</keyword>
<evidence type="ECO:0000256" key="5">
    <source>
        <dbReference type="ARBA" id="ARBA00022989"/>
    </source>
</evidence>
<evidence type="ECO:0000256" key="3">
    <source>
        <dbReference type="ARBA" id="ARBA00022692"/>
    </source>
</evidence>
<comment type="caution">
    <text evidence="9">The sequence shown here is derived from an EMBL/GenBank/DDBJ whole genome shotgun (WGS) entry which is preliminary data.</text>
</comment>
<feature type="transmembrane region" description="Helical" evidence="7">
    <location>
        <begin position="102"/>
        <end position="126"/>
    </location>
</feature>
<proteinExistence type="predicted"/>
<keyword evidence="6 7" id="KW-0472">Membrane</keyword>
<feature type="transmembrane region" description="Helical" evidence="7">
    <location>
        <begin position="318"/>
        <end position="338"/>
    </location>
</feature>
<evidence type="ECO:0000256" key="6">
    <source>
        <dbReference type="ARBA" id="ARBA00023136"/>
    </source>
</evidence>
<dbReference type="PANTHER" id="PTHR24372:SF77">
    <property type="entry name" value="G-PROTEIN COUPLED RECEPTORS FAMILY 1 PROFILE DOMAIN-CONTAINING PROTEIN"/>
    <property type="match status" value="1"/>
</dbReference>
<evidence type="ECO:0000313" key="9">
    <source>
        <dbReference type="EMBL" id="KAJ8304621.1"/>
    </source>
</evidence>
<organism evidence="9 10">
    <name type="scientific">Tegillarca granosa</name>
    <name type="common">Malaysian cockle</name>
    <name type="synonym">Anadara granosa</name>
    <dbReference type="NCBI Taxonomy" id="220873"/>
    <lineage>
        <taxon>Eukaryota</taxon>
        <taxon>Metazoa</taxon>
        <taxon>Spiralia</taxon>
        <taxon>Lophotrochozoa</taxon>
        <taxon>Mollusca</taxon>
        <taxon>Bivalvia</taxon>
        <taxon>Autobranchia</taxon>
        <taxon>Pteriomorphia</taxon>
        <taxon>Arcoida</taxon>
        <taxon>Arcoidea</taxon>
        <taxon>Arcidae</taxon>
        <taxon>Tegillarca</taxon>
    </lineage>
</organism>
<sequence>MKSLQSLDTRGNDIYILERLFDTNSNLKLIYSDNFALCCITPKMMPADGCIAPPFDVSSCTTLIESDILCTFLWIIGILAVVGNICVFISRIKNEEGLFHDTFSILVGNLSVADSLIGVYLISIGIANEFLRGKYIWKEYGWRNSLHCSALGILSVLSSQVSVLTISFLTVARYLAVKFPFKEHKISRKNAIFGCVTIWMVSLIMGLFPYFAIENYYSVSGVCLSLPLTKHKRTGWLYSFLLFVVFNFLSFLFIAFAQAPIIHEVKKISSQVELSGKSKHIKVAKRLSLVILTDCLCWIPIGTMGLMVMFGYDMPRVIYAWTVVFVLPINSAINPFLYTFSDSKYKEFCQKIVKKRNI</sequence>
<dbReference type="InterPro" id="IPR017452">
    <property type="entry name" value="GPCR_Rhodpsn_7TM"/>
</dbReference>
<dbReference type="Proteomes" id="UP001217089">
    <property type="component" value="Unassembled WGS sequence"/>
</dbReference>
<evidence type="ECO:0000256" key="1">
    <source>
        <dbReference type="ARBA" id="ARBA00004370"/>
    </source>
</evidence>
<evidence type="ECO:0000259" key="8">
    <source>
        <dbReference type="PROSITE" id="PS50262"/>
    </source>
</evidence>
<dbReference type="Gene3D" id="1.20.1070.10">
    <property type="entry name" value="Rhodopsin 7-helix transmembrane proteins"/>
    <property type="match status" value="1"/>
</dbReference>
<dbReference type="PRINTS" id="PR00373">
    <property type="entry name" value="GLYCHORMONER"/>
</dbReference>
<accession>A0ABQ9EJN4</accession>
<evidence type="ECO:0000256" key="4">
    <source>
        <dbReference type="ARBA" id="ARBA00022737"/>
    </source>
</evidence>
<feature type="transmembrane region" description="Helical" evidence="7">
    <location>
        <begin position="287"/>
        <end position="312"/>
    </location>
</feature>
<dbReference type="PRINTS" id="PR00237">
    <property type="entry name" value="GPCRRHODOPSN"/>
</dbReference>
<gene>
    <name evidence="9" type="ORF">KUTeg_018204</name>
</gene>
<dbReference type="SUPFAM" id="SSF81321">
    <property type="entry name" value="Family A G protein-coupled receptor-like"/>
    <property type="match status" value="1"/>
</dbReference>
<dbReference type="InterPro" id="IPR002131">
    <property type="entry name" value="Gphrmn_rcpt_fam"/>
</dbReference>
<keyword evidence="10" id="KW-1185">Reference proteome</keyword>
<comment type="subcellular location">
    <subcellularLocation>
        <location evidence="1">Membrane</location>
    </subcellularLocation>
</comment>
<dbReference type="InterPro" id="IPR000276">
    <property type="entry name" value="GPCR_Rhodpsn"/>
</dbReference>
<keyword evidence="5 7" id="KW-1133">Transmembrane helix</keyword>
<feature type="transmembrane region" description="Helical" evidence="7">
    <location>
        <begin position="72"/>
        <end position="90"/>
    </location>
</feature>
<dbReference type="Pfam" id="PF00001">
    <property type="entry name" value="7tm_1"/>
    <property type="match status" value="1"/>
</dbReference>
<feature type="transmembrane region" description="Helical" evidence="7">
    <location>
        <begin position="236"/>
        <end position="257"/>
    </location>
</feature>
<feature type="transmembrane region" description="Helical" evidence="7">
    <location>
        <begin position="146"/>
        <end position="171"/>
    </location>
</feature>
<feature type="transmembrane region" description="Helical" evidence="7">
    <location>
        <begin position="191"/>
        <end position="212"/>
    </location>
</feature>
<feature type="domain" description="G-protein coupled receptors family 1 profile" evidence="8">
    <location>
        <begin position="83"/>
        <end position="338"/>
    </location>
</feature>